<reference evidence="1 2" key="1">
    <citation type="submission" date="2022-08" db="EMBL/GenBank/DDBJ databases">
        <title>Potential of phage cocktail in the treatment of multidrug-resistant Klebsiella pneumoniae pulmonary infection in mice.</title>
        <authorList>
            <person name="Gou Z."/>
            <person name="Lu S."/>
            <person name="Sun F."/>
            <person name="Xia P."/>
        </authorList>
    </citation>
    <scope>NUCLEOTIDE SEQUENCE [LARGE SCALE GENOMIC DNA]</scope>
</reference>
<organism evidence="1 2">
    <name type="scientific">Klebsiella phage GZ8</name>
    <dbReference type="NCBI Taxonomy" id="2972533"/>
    <lineage>
        <taxon>Viruses</taxon>
        <taxon>Duplodnaviria</taxon>
        <taxon>Heunggongvirae</taxon>
        <taxon>Uroviricota</taxon>
        <taxon>Caudoviricetes</taxon>
        <taxon>Demerecviridae</taxon>
        <taxon>Sugarlandvirus</taxon>
        <taxon>Sugarlandvirus GZ8</taxon>
    </lineage>
</organism>
<protein>
    <submittedName>
        <fullName evidence="1">Uncharacterized protein</fullName>
    </submittedName>
</protein>
<accession>A0A976SW56</accession>
<keyword evidence="2" id="KW-1185">Reference proteome</keyword>
<evidence type="ECO:0000313" key="2">
    <source>
        <dbReference type="Proteomes" id="UP001058456"/>
    </source>
</evidence>
<evidence type="ECO:0000313" key="1">
    <source>
        <dbReference type="EMBL" id="UVD42214.1"/>
    </source>
</evidence>
<proteinExistence type="predicted"/>
<name>A0A976SW56_9CAUD</name>
<dbReference type="EMBL" id="OP171943">
    <property type="protein sequence ID" value="UVD42214.1"/>
    <property type="molecule type" value="Genomic_DNA"/>
</dbReference>
<sequence length="68" mass="7765">MMVLQIEVLMIKYKAFVTRESQTGDSSIKFEGTTLHDTFEAALTEAETHIVSKSCYAHVWEVNTILDR</sequence>
<dbReference type="Proteomes" id="UP001058456">
    <property type="component" value="Segment"/>
</dbReference>